<feature type="region of interest" description="Disordered" evidence="1">
    <location>
        <begin position="138"/>
        <end position="164"/>
    </location>
</feature>
<dbReference type="Proteomes" id="UP000268014">
    <property type="component" value="Unassembled WGS sequence"/>
</dbReference>
<sequence length="164" mass="17175">MFIYPFLVTAISAAYIRSQGVNNGETPGAPGLPGSPSSPGTNIPMSGAPNFPYGYGPKNGGFYPYGYPPWIGNYPPFWSSPMGDDHHPFGYGPYSGGYYPYGYGPFSGGYYPYGYNPTSGGFTLYGYGLLDFSSELGKGSSQNGGGLPASEVPSVGGFGLSNEE</sequence>
<reference evidence="2 3" key="2">
    <citation type="submission" date="2018-11" db="EMBL/GenBank/DDBJ databases">
        <authorList>
            <consortium name="Pathogen Informatics"/>
        </authorList>
    </citation>
    <scope>NUCLEOTIDE SEQUENCE [LARGE SCALE GENOMIC DNA]</scope>
    <source>
        <strain evidence="2 3">MHpl1</strain>
    </source>
</reference>
<reference evidence="4" key="1">
    <citation type="submission" date="2017-02" db="UniProtKB">
        <authorList>
            <consortium name="WormBaseParasite"/>
        </authorList>
    </citation>
    <scope>IDENTIFICATION</scope>
</reference>
<dbReference type="EMBL" id="UZAF01018360">
    <property type="protein sequence ID" value="VDO50841.1"/>
    <property type="molecule type" value="Genomic_DNA"/>
</dbReference>
<protein>
    <submittedName>
        <fullName evidence="4">Secreted protein</fullName>
    </submittedName>
</protein>
<keyword evidence="3" id="KW-1185">Reference proteome</keyword>
<proteinExistence type="predicted"/>
<accession>A0A0N4WQX7</accession>
<organism evidence="4">
    <name type="scientific">Haemonchus placei</name>
    <name type="common">Barber's pole worm</name>
    <dbReference type="NCBI Taxonomy" id="6290"/>
    <lineage>
        <taxon>Eukaryota</taxon>
        <taxon>Metazoa</taxon>
        <taxon>Ecdysozoa</taxon>
        <taxon>Nematoda</taxon>
        <taxon>Chromadorea</taxon>
        <taxon>Rhabditida</taxon>
        <taxon>Rhabditina</taxon>
        <taxon>Rhabditomorpha</taxon>
        <taxon>Strongyloidea</taxon>
        <taxon>Trichostrongylidae</taxon>
        <taxon>Haemonchus</taxon>
    </lineage>
</organism>
<dbReference type="WBParaSite" id="HPLM_0001385801-mRNA-1">
    <property type="protein sequence ID" value="HPLM_0001385801-mRNA-1"/>
    <property type="gene ID" value="HPLM_0001385801"/>
</dbReference>
<evidence type="ECO:0000313" key="2">
    <source>
        <dbReference type="EMBL" id="VDO50841.1"/>
    </source>
</evidence>
<dbReference type="AlphaFoldDB" id="A0A0N4WQX7"/>
<evidence type="ECO:0000313" key="3">
    <source>
        <dbReference type="Proteomes" id="UP000268014"/>
    </source>
</evidence>
<dbReference type="OMA" id="DHHPFGY"/>
<dbReference type="STRING" id="6290.A0A0N4WQX7"/>
<evidence type="ECO:0000313" key="4">
    <source>
        <dbReference type="WBParaSite" id="HPLM_0001385801-mRNA-1"/>
    </source>
</evidence>
<name>A0A0N4WQX7_HAEPC</name>
<evidence type="ECO:0000256" key="1">
    <source>
        <dbReference type="SAM" id="MobiDB-lite"/>
    </source>
</evidence>
<gene>
    <name evidence="2" type="ORF">HPLM_LOCUS13850</name>
</gene>
<dbReference type="OrthoDB" id="10459043at2759"/>